<organism evidence="2 3">
    <name type="scientific">Dissophora globulifera</name>
    <dbReference type="NCBI Taxonomy" id="979702"/>
    <lineage>
        <taxon>Eukaryota</taxon>
        <taxon>Fungi</taxon>
        <taxon>Fungi incertae sedis</taxon>
        <taxon>Mucoromycota</taxon>
        <taxon>Mortierellomycotina</taxon>
        <taxon>Mortierellomycetes</taxon>
        <taxon>Mortierellales</taxon>
        <taxon>Mortierellaceae</taxon>
        <taxon>Dissophora</taxon>
    </lineage>
</organism>
<gene>
    <name evidence="2" type="ORF">BGZ99_001107</name>
</gene>
<keyword evidence="3" id="KW-1185">Reference proteome</keyword>
<comment type="caution">
    <text evidence="2">The sequence shown here is derived from an EMBL/GenBank/DDBJ whole genome shotgun (WGS) entry which is preliminary data.</text>
</comment>
<sequence>MFDLLNDDAPDQTIHVPAVKETKPAAKSAQKQPAAAAAAASKPADTRGPRKE</sequence>
<dbReference type="Proteomes" id="UP000738325">
    <property type="component" value="Unassembled WGS sequence"/>
</dbReference>
<dbReference type="EMBL" id="JAAAIP010001263">
    <property type="protein sequence ID" value="KAG0308615.1"/>
    <property type="molecule type" value="Genomic_DNA"/>
</dbReference>
<proteinExistence type="predicted"/>
<evidence type="ECO:0000313" key="2">
    <source>
        <dbReference type="EMBL" id="KAG0308615.1"/>
    </source>
</evidence>
<name>A0A9P6QZK2_9FUNG</name>
<protein>
    <submittedName>
        <fullName evidence="2">Uncharacterized protein</fullName>
    </submittedName>
</protein>
<evidence type="ECO:0000313" key="3">
    <source>
        <dbReference type="Proteomes" id="UP000738325"/>
    </source>
</evidence>
<dbReference type="AlphaFoldDB" id="A0A9P6QZK2"/>
<feature type="compositionally biased region" description="Acidic residues" evidence="1">
    <location>
        <begin position="1"/>
        <end position="10"/>
    </location>
</feature>
<feature type="non-terminal residue" evidence="2">
    <location>
        <position position="52"/>
    </location>
</feature>
<evidence type="ECO:0000256" key="1">
    <source>
        <dbReference type="SAM" id="MobiDB-lite"/>
    </source>
</evidence>
<reference evidence="2" key="1">
    <citation type="journal article" date="2020" name="Fungal Divers.">
        <title>Resolving the Mortierellaceae phylogeny through synthesis of multi-gene phylogenetics and phylogenomics.</title>
        <authorList>
            <person name="Vandepol N."/>
            <person name="Liber J."/>
            <person name="Desiro A."/>
            <person name="Na H."/>
            <person name="Kennedy M."/>
            <person name="Barry K."/>
            <person name="Grigoriev I.V."/>
            <person name="Miller A.N."/>
            <person name="O'Donnell K."/>
            <person name="Stajich J.E."/>
            <person name="Bonito G."/>
        </authorList>
    </citation>
    <scope>NUCLEOTIDE SEQUENCE</scope>
    <source>
        <strain evidence="2">REB-010B</strain>
    </source>
</reference>
<feature type="region of interest" description="Disordered" evidence="1">
    <location>
        <begin position="1"/>
        <end position="52"/>
    </location>
</feature>
<accession>A0A9P6QZK2</accession>
<feature type="compositionally biased region" description="Low complexity" evidence="1">
    <location>
        <begin position="25"/>
        <end position="43"/>
    </location>
</feature>